<feature type="domain" description="BTB" evidence="4">
    <location>
        <begin position="760"/>
        <end position="821"/>
    </location>
</feature>
<evidence type="ECO:0000259" key="4">
    <source>
        <dbReference type="PROSITE" id="PS50097"/>
    </source>
</evidence>
<reference evidence="7" key="1">
    <citation type="journal article" date="2018" name="Nat. Microbiol.">
        <title>Leveraging single-cell genomics to expand the fungal tree of life.</title>
        <authorList>
            <person name="Ahrendt S.R."/>
            <person name="Quandt C.A."/>
            <person name="Ciobanu D."/>
            <person name="Clum A."/>
            <person name="Salamov A."/>
            <person name="Andreopoulos B."/>
            <person name="Cheng J.F."/>
            <person name="Woyke T."/>
            <person name="Pelin A."/>
            <person name="Henrissat B."/>
            <person name="Reynolds N.K."/>
            <person name="Benny G.L."/>
            <person name="Smith M.E."/>
            <person name="James T.Y."/>
            <person name="Grigoriev I.V."/>
        </authorList>
    </citation>
    <scope>NUCLEOTIDE SEQUENCE [LARGE SCALE GENOMIC DNA]</scope>
    <source>
        <strain evidence="7">Baker2002</strain>
    </source>
</reference>
<evidence type="ECO:0000256" key="3">
    <source>
        <dbReference type="SAM" id="MobiDB-lite"/>
    </source>
</evidence>
<feature type="compositionally biased region" description="Basic residues" evidence="3">
    <location>
        <begin position="1091"/>
        <end position="1100"/>
    </location>
</feature>
<dbReference type="Proteomes" id="UP000268321">
    <property type="component" value="Unassembled WGS sequence"/>
</dbReference>
<sequence>MKRPIASNKSSAMQRKVMGLTALQVAILCNELESLRVLADSSPKHRIAAADYENGWNVLDYALFNKRVRCLDVIIDALDTRSATRTLVSDLLAAKDRCGQTPLGLTDAPRDDIGIQTQAPNATPDAPGATDGAAAVPAAALSAPVAAPAGTAAPAPINTQTPFRRISHDWWTDSRGASEICVFGSNFSNRLGVGDTSHRSAPSQHLHYDFKDDPAGDALSDLIRKPRFKIIRVSRYHSAVITQSGRLYTCGVDSRGRLGHGNASSMARFRRVSFFDNSAAAALALSNGHILALTADNALYSWGHNNLQQLGYISTVTNSFKAIAVAYESAPRQVVSGALRKAAPLVGIALSLIHSFAYSGSSVYFWGLNIGQIGLPLPETTVNHVVYGKSYKGSVVAQPQEVVFRDTIKHVATCETATYVVTENNDRVFDVFKSSKLTTPALDKKVVMRSHEHVHVQVLLDSGNIVAFLLADADPRLLKQTKYLFLWLAHDADMCAVDIDNVSDGLVVLCTCKGSVFVKSAIPPVEHVNRAVRVACDDSFALFAVLRDDVDPLPFKLQQNDFLSDIAYLSPLSEPNAYRKEAQLLTTDHRNNCYVTHLLYPKPAEESGVLQFLQKTHTQNTPDPAGVLDTLHAAAFCDGVVSDARGLFRAGFHSEILRERSPLFHTLCSRIYDASFVDFKLRGTYDASRRAHLAPVRVHQPGIGRVGCGTRGNCRRCRSQSRNDDFYALFALFQMDVFHCKGQQYFAELLRVASSANFMCSTLLALAGEDVDASSALLLALSAFFETMLSGRWHGDISGPKRICLDNVAPVHLHMVLSYIHGCSDLQVFEAAKVLVEKSRDPEDFVHLCELVIAEFLTVSNVLVLLDHAAHHDARKLFMSCCWYICNNLDVLVLDALWRELKLDFLEDPTAFNDIYMSDRRGFCSFELLVDIRPETAAKALRKKLGARKYLSLQSALLDPERENAVLDDDDFELAGGRQKRDKLQEAPSRTSPNPAEAPARVPKWNVHSVAETGGAPARAVLDFTRAVDVAKKRGKIRFTGAVKLSQKQRKKLALARHAFARWWEESKRVQMQMAGRTGAEPRLRANGPGKRGKRTLFLG</sequence>
<proteinExistence type="predicted"/>
<keyword evidence="7" id="KW-1185">Reference proteome</keyword>
<feature type="repeat" description="RCC1" evidence="2">
    <location>
        <begin position="245"/>
        <end position="296"/>
    </location>
</feature>
<dbReference type="SUPFAM" id="SSF54695">
    <property type="entry name" value="POZ domain"/>
    <property type="match status" value="1"/>
</dbReference>
<reference evidence="5" key="2">
    <citation type="submission" date="2018-08" db="EMBL/GenBank/DDBJ databases">
        <title>Leveraging single-cell genomics to expand the Fungal Tree of Life.</title>
        <authorList>
            <consortium name="DOE Joint Genome Institute"/>
            <person name="Ahrendt S.R."/>
            <person name="Quandt C.A."/>
            <person name="Ciobanu D."/>
            <person name="Clum A."/>
            <person name="Salamov A."/>
            <person name="Andreopoulos B."/>
            <person name="Cheng J.-F."/>
            <person name="Woyke T."/>
            <person name="Pelin A."/>
            <person name="Henrissat B."/>
            <person name="Reynolds N."/>
            <person name="Benny G.L."/>
            <person name="Smith M.E."/>
            <person name="James T.Y."/>
            <person name="Grigoriev I.V."/>
        </authorList>
    </citation>
    <scope>NUCLEOTIDE SEQUENCE</scope>
    <source>
        <strain evidence="5">Baker2002</strain>
    </source>
</reference>
<dbReference type="InterPro" id="IPR051625">
    <property type="entry name" value="Signaling_Regulatory_Domain"/>
</dbReference>
<dbReference type="AlphaFoldDB" id="A0A4V1J2F5"/>
<evidence type="ECO:0000256" key="1">
    <source>
        <dbReference type="ARBA" id="ARBA00022737"/>
    </source>
</evidence>
<dbReference type="PROSITE" id="PS50012">
    <property type="entry name" value="RCC1_3"/>
    <property type="match status" value="2"/>
</dbReference>
<evidence type="ECO:0000313" key="5">
    <source>
        <dbReference type="EMBL" id="RKP28379.1"/>
    </source>
</evidence>
<dbReference type="OrthoDB" id="1893551at2759"/>
<dbReference type="Gene3D" id="1.25.40.20">
    <property type="entry name" value="Ankyrin repeat-containing domain"/>
    <property type="match status" value="1"/>
</dbReference>
<name>A0A4V1J2F5_9ASCO</name>
<dbReference type="InterPro" id="IPR036770">
    <property type="entry name" value="Ankyrin_rpt-contain_sf"/>
</dbReference>
<dbReference type="EMBL" id="ML004446">
    <property type="protein sequence ID" value="RKP31134.1"/>
    <property type="molecule type" value="Genomic_DNA"/>
</dbReference>
<evidence type="ECO:0000256" key="2">
    <source>
        <dbReference type="PROSITE-ProRule" id="PRU00235"/>
    </source>
</evidence>
<feature type="repeat" description="RCC1" evidence="2">
    <location>
        <begin position="297"/>
        <end position="361"/>
    </location>
</feature>
<dbReference type="SUPFAM" id="SSF50985">
    <property type="entry name" value="RCC1/BLIP-II"/>
    <property type="match status" value="1"/>
</dbReference>
<protein>
    <submittedName>
        <fullName evidence="5">RCC1/BLIP-II</fullName>
    </submittedName>
</protein>
<feature type="region of interest" description="Disordered" evidence="3">
    <location>
        <begin position="977"/>
        <end position="1001"/>
    </location>
</feature>
<dbReference type="InterPro" id="IPR000408">
    <property type="entry name" value="Reg_chr_condens"/>
</dbReference>
<dbReference type="Gene3D" id="2.130.10.30">
    <property type="entry name" value="Regulator of chromosome condensation 1/beta-lactamase-inhibitor protein II"/>
    <property type="match status" value="1"/>
</dbReference>
<dbReference type="PANTHER" id="PTHR22872">
    <property type="entry name" value="BTK-BINDING PROTEIN-RELATED"/>
    <property type="match status" value="1"/>
</dbReference>
<evidence type="ECO:0000313" key="7">
    <source>
        <dbReference type="Proteomes" id="UP000268321"/>
    </source>
</evidence>
<gene>
    <name evidence="6" type="ORF">METBISCDRAFT_26843</name>
    <name evidence="5" type="ORF">METBISCDRAFT_29236</name>
</gene>
<dbReference type="CDD" id="cd14733">
    <property type="entry name" value="BACK"/>
    <property type="match status" value="1"/>
</dbReference>
<evidence type="ECO:0000313" key="6">
    <source>
        <dbReference type="EMBL" id="RKP31134.1"/>
    </source>
</evidence>
<dbReference type="PANTHER" id="PTHR22872:SF2">
    <property type="entry name" value="INHIBITOR OF BRUTON TYROSINE KINASE"/>
    <property type="match status" value="1"/>
</dbReference>
<keyword evidence="1" id="KW-0677">Repeat</keyword>
<dbReference type="PROSITE" id="PS50097">
    <property type="entry name" value="BTB"/>
    <property type="match status" value="1"/>
</dbReference>
<dbReference type="InterPro" id="IPR009091">
    <property type="entry name" value="RCC1/BLIP-II"/>
</dbReference>
<feature type="region of interest" description="Disordered" evidence="3">
    <location>
        <begin position="1075"/>
        <end position="1100"/>
    </location>
</feature>
<dbReference type="InterPro" id="IPR011333">
    <property type="entry name" value="SKP1/BTB/POZ_sf"/>
</dbReference>
<dbReference type="InterPro" id="IPR000210">
    <property type="entry name" value="BTB/POZ_dom"/>
</dbReference>
<dbReference type="Gene3D" id="3.30.710.10">
    <property type="entry name" value="Potassium Channel Kv1.1, Chain A"/>
    <property type="match status" value="1"/>
</dbReference>
<dbReference type="EMBL" id="ML004902">
    <property type="protein sequence ID" value="RKP28379.1"/>
    <property type="molecule type" value="Genomic_DNA"/>
</dbReference>
<accession>A0A4V1J2F5</accession>
<organism evidence="5 7">
    <name type="scientific">Metschnikowia bicuspidata</name>
    <dbReference type="NCBI Taxonomy" id="27322"/>
    <lineage>
        <taxon>Eukaryota</taxon>
        <taxon>Fungi</taxon>
        <taxon>Dikarya</taxon>
        <taxon>Ascomycota</taxon>
        <taxon>Saccharomycotina</taxon>
        <taxon>Pichiomycetes</taxon>
        <taxon>Metschnikowiaceae</taxon>
        <taxon>Metschnikowia</taxon>
    </lineage>
</organism>